<evidence type="ECO:0000256" key="14">
    <source>
        <dbReference type="ARBA" id="ARBA00049514"/>
    </source>
</evidence>
<feature type="binding site" evidence="17">
    <location>
        <position position="768"/>
    </location>
    <ligand>
        <name>Mn(2+)</name>
        <dbReference type="ChEBI" id="CHEBI:29035"/>
        <label>2</label>
    </ligand>
</feature>
<comment type="catalytic activity">
    <reaction evidence="13">
        <text>a 3'-end 3'-phospho-ribonucleotide-RNA + a 5'-end dephospho-ribonucleoside-RNA + GTP = a ribonucleotidyl-ribonucleotide-RNA + GMP + diphosphate</text>
        <dbReference type="Rhea" id="RHEA:68076"/>
        <dbReference type="Rhea" id="RHEA-COMP:10463"/>
        <dbReference type="Rhea" id="RHEA-COMP:13936"/>
        <dbReference type="Rhea" id="RHEA-COMP:17355"/>
        <dbReference type="ChEBI" id="CHEBI:33019"/>
        <dbReference type="ChEBI" id="CHEBI:37565"/>
        <dbReference type="ChEBI" id="CHEBI:58115"/>
        <dbReference type="ChEBI" id="CHEBI:83062"/>
        <dbReference type="ChEBI" id="CHEBI:138284"/>
        <dbReference type="ChEBI" id="CHEBI:173118"/>
        <dbReference type="EC" id="6.5.1.8"/>
    </reaction>
</comment>
<accession>A0A2G6KER9</accession>
<keyword evidence="9" id="KW-0404">Intron homing</keyword>
<name>A0A2G6KER9_9BACT</name>
<dbReference type="NCBIfam" id="TIGR01445">
    <property type="entry name" value="intein_Nterm"/>
    <property type="match status" value="1"/>
</dbReference>
<dbReference type="GO" id="GO:0016539">
    <property type="term" value="P:intein-mediated protein splicing"/>
    <property type="evidence" value="ECO:0007669"/>
    <property type="project" value="InterPro"/>
</dbReference>
<dbReference type="InterPro" id="IPR030934">
    <property type="entry name" value="Intein_C"/>
</dbReference>
<evidence type="ECO:0000256" key="10">
    <source>
        <dbReference type="ARBA" id="ARBA00023000"/>
    </source>
</evidence>
<feature type="binding site" evidence="17">
    <location>
        <position position="862"/>
    </location>
    <ligand>
        <name>Mn(2+)</name>
        <dbReference type="ChEBI" id="CHEBI:29035"/>
        <label>2</label>
    </ligand>
</feature>
<evidence type="ECO:0000259" key="19">
    <source>
        <dbReference type="PROSITE" id="PS50819"/>
    </source>
</evidence>
<feature type="binding site" evidence="16">
    <location>
        <begin position="937"/>
        <end position="940"/>
    </location>
    <ligand>
        <name>GMP</name>
        <dbReference type="ChEBI" id="CHEBI:58115"/>
    </ligand>
</feature>
<feature type="binding site" evidence="16">
    <location>
        <begin position="911"/>
        <end position="914"/>
    </location>
    <ligand>
        <name>GMP</name>
        <dbReference type="ChEBI" id="CHEBI:58115"/>
    </ligand>
</feature>
<evidence type="ECO:0000256" key="5">
    <source>
        <dbReference type="ARBA" id="ARBA00022741"/>
    </source>
</evidence>
<dbReference type="InterPro" id="IPR001233">
    <property type="entry name" value="RtcB"/>
</dbReference>
<dbReference type="Pfam" id="PF01139">
    <property type="entry name" value="RtcB"/>
    <property type="match status" value="2"/>
</dbReference>
<dbReference type="GO" id="GO:0006396">
    <property type="term" value="P:RNA processing"/>
    <property type="evidence" value="ECO:0007669"/>
    <property type="project" value="InterPro"/>
</dbReference>
<dbReference type="InterPro" id="IPR036844">
    <property type="entry name" value="Hint_dom_sf"/>
</dbReference>
<dbReference type="SMART" id="SM00305">
    <property type="entry name" value="HintC"/>
    <property type="match status" value="1"/>
</dbReference>
<feature type="domain" description="DOD-type homing endonuclease" evidence="19">
    <location>
        <begin position="299"/>
        <end position="469"/>
    </location>
</feature>
<comment type="caution">
    <text evidence="20">The sequence shown here is derived from an EMBL/GenBank/DDBJ whole genome shotgun (WGS) entry which is preliminary data.</text>
</comment>
<comment type="subunit">
    <text evidence="18">Monomer.</text>
</comment>
<gene>
    <name evidence="18" type="primary">rtcB</name>
    <name evidence="20" type="ORF">CSA56_08550</name>
</gene>
<dbReference type="GO" id="GO:0046872">
    <property type="term" value="F:metal ion binding"/>
    <property type="evidence" value="ECO:0007669"/>
    <property type="project" value="UniProtKB-UniRule"/>
</dbReference>
<comment type="similarity">
    <text evidence="1 18">Belongs to the RtcB family.</text>
</comment>
<dbReference type="GO" id="GO:0170057">
    <property type="term" value="F:RNA ligase (GTP) activity"/>
    <property type="evidence" value="ECO:0007669"/>
    <property type="project" value="UniProtKB-EC"/>
</dbReference>
<comment type="catalytic activity">
    <reaction evidence="14">
        <text>a 3'-end 2',3'-cyclophospho-ribonucleotide-RNA + a 5'-end dephospho-ribonucleoside-RNA + GTP + H2O = a ribonucleotidyl-ribonucleotide-RNA + GMP + diphosphate + H(+)</text>
        <dbReference type="Rhea" id="RHEA:68080"/>
        <dbReference type="Rhea" id="RHEA-COMP:10464"/>
        <dbReference type="Rhea" id="RHEA-COMP:13936"/>
        <dbReference type="Rhea" id="RHEA-COMP:17355"/>
        <dbReference type="ChEBI" id="CHEBI:15377"/>
        <dbReference type="ChEBI" id="CHEBI:15378"/>
        <dbReference type="ChEBI" id="CHEBI:33019"/>
        <dbReference type="ChEBI" id="CHEBI:37565"/>
        <dbReference type="ChEBI" id="CHEBI:58115"/>
        <dbReference type="ChEBI" id="CHEBI:83064"/>
        <dbReference type="ChEBI" id="CHEBI:138284"/>
        <dbReference type="ChEBI" id="CHEBI:173118"/>
        <dbReference type="EC" id="6.5.1.8"/>
    </reaction>
</comment>
<keyword evidence="7" id="KW-0692">RNA repair</keyword>
<evidence type="ECO:0000256" key="17">
    <source>
        <dbReference type="PIRSR" id="PIRSR601233-3"/>
    </source>
</evidence>
<evidence type="ECO:0000256" key="18">
    <source>
        <dbReference type="RuleBase" id="RU371113"/>
    </source>
</evidence>
<feature type="binding site" evidence="16">
    <location>
        <position position="918"/>
    </location>
    <ligand>
        <name>GMP</name>
        <dbReference type="ChEBI" id="CHEBI:58115"/>
    </ligand>
</feature>
<dbReference type="Gene3D" id="2.170.16.10">
    <property type="entry name" value="Hedgehog/Intein (Hint) domain"/>
    <property type="match status" value="1"/>
</dbReference>
<evidence type="ECO:0000313" key="21">
    <source>
        <dbReference type="Proteomes" id="UP000230821"/>
    </source>
</evidence>
<dbReference type="InterPro" id="IPR053454">
    <property type="entry name" value="RtcB_ligase"/>
</dbReference>
<dbReference type="InterPro" id="IPR003586">
    <property type="entry name" value="Hint_dom_C"/>
</dbReference>
<dbReference type="InterPro" id="IPR006141">
    <property type="entry name" value="Intein_N"/>
</dbReference>
<keyword evidence="2 18" id="KW-0436">Ligase</keyword>
<evidence type="ECO:0000256" key="4">
    <source>
        <dbReference type="ARBA" id="ARBA00022723"/>
    </source>
</evidence>
<comment type="cofactor">
    <cofactor evidence="17 18">
        <name>Mn(2+)</name>
        <dbReference type="ChEBI" id="CHEBI:29035"/>
    </cofactor>
    <text evidence="17 18">Binds 2 manganese ions per subunit.</text>
</comment>
<dbReference type="GO" id="GO:0042245">
    <property type="term" value="P:RNA repair"/>
    <property type="evidence" value="ECO:0007669"/>
    <property type="project" value="UniProtKB-KW"/>
</dbReference>
<dbReference type="GO" id="GO:0003972">
    <property type="term" value="F:RNA ligase (ATP) activity"/>
    <property type="evidence" value="ECO:0007669"/>
    <property type="project" value="TreeGrafter"/>
</dbReference>
<dbReference type="CDD" id="cd00081">
    <property type="entry name" value="Hint"/>
    <property type="match status" value="2"/>
</dbReference>
<dbReference type="PROSITE" id="PS01288">
    <property type="entry name" value="UPF0027"/>
    <property type="match status" value="1"/>
</dbReference>
<feature type="binding site" evidence="16">
    <location>
        <begin position="862"/>
        <end position="863"/>
    </location>
    <ligand>
        <name>GMP</name>
        <dbReference type="ChEBI" id="CHEBI:58115"/>
    </ligand>
</feature>
<reference evidence="20 21" key="1">
    <citation type="submission" date="2017-10" db="EMBL/GenBank/DDBJ databases">
        <title>Novel microbial diversity and functional potential in the marine mammal oral microbiome.</title>
        <authorList>
            <person name="Dudek N.K."/>
            <person name="Sun C.L."/>
            <person name="Burstein D."/>
            <person name="Kantor R.S."/>
            <person name="Aliaga Goltsman D.S."/>
            <person name="Bik E.M."/>
            <person name="Thomas B.C."/>
            <person name="Banfield J.F."/>
            <person name="Relman D.A."/>
        </authorList>
    </citation>
    <scope>NUCLEOTIDE SEQUENCE [LARGE SCALE GENOMIC DNA]</scope>
    <source>
        <strain evidence="20">DOLJORAL78_47_16</strain>
    </source>
</reference>
<keyword evidence="12 17" id="KW-0464">Manganese</keyword>
<dbReference type="SUPFAM" id="SSF103365">
    <property type="entry name" value="Hypothetical protein PH1602"/>
    <property type="match status" value="2"/>
</dbReference>
<keyword evidence="4 17" id="KW-0479">Metal-binding</keyword>
<dbReference type="InterPro" id="IPR003587">
    <property type="entry name" value="Hint_dom_N"/>
</dbReference>
<dbReference type="FunFam" id="3.90.1860.10:FF:000001">
    <property type="entry name" value="tRNA-splicing ligase RtcB homolog"/>
    <property type="match status" value="1"/>
</dbReference>
<dbReference type="SMART" id="SM00306">
    <property type="entry name" value="HintN"/>
    <property type="match status" value="1"/>
</dbReference>
<keyword evidence="11 16" id="KW-0342">GTP-binding</keyword>
<feature type="binding site" evidence="17">
    <location>
        <position position="135"/>
    </location>
    <ligand>
        <name>Mn(2+)</name>
        <dbReference type="ChEBI" id="CHEBI:29035"/>
        <label>1</label>
    </ligand>
</feature>
<keyword evidence="8" id="KW-0068">Autocatalytic cleavage</keyword>
<dbReference type="InterPro" id="IPR004042">
    <property type="entry name" value="Intein_endonuc_central"/>
</dbReference>
<evidence type="ECO:0000256" key="11">
    <source>
        <dbReference type="ARBA" id="ARBA00023134"/>
    </source>
</evidence>
<protein>
    <recommendedName>
        <fullName evidence="18">tRNA-splicing ligase RtcB</fullName>
        <ecNumber evidence="18">6.5.1.-</ecNumber>
    </recommendedName>
</protein>
<dbReference type="PANTHER" id="PTHR11118">
    <property type="entry name" value="RNA-SPLICING LIGASE RTCB HOMOLOG"/>
    <property type="match status" value="1"/>
</dbReference>
<dbReference type="PROSITE" id="PS50818">
    <property type="entry name" value="INTEIN_C_TER"/>
    <property type="match status" value="1"/>
</dbReference>
<dbReference type="PROSITE" id="PS50819">
    <property type="entry name" value="INTEIN_ENDONUCLEASE"/>
    <property type="match status" value="1"/>
</dbReference>
<dbReference type="AlphaFoldDB" id="A0A2G6KER9"/>
<dbReference type="NCBIfam" id="TIGR01443">
    <property type="entry name" value="intein_Cterm"/>
    <property type="match status" value="1"/>
</dbReference>
<dbReference type="EC" id="6.5.1.-" evidence="18"/>
<keyword evidence="5 16" id="KW-0547">Nucleotide-binding</keyword>
<keyword evidence="10" id="KW-0651">Protein splicing</keyword>
<evidence type="ECO:0000256" key="12">
    <source>
        <dbReference type="ARBA" id="ARBA00023211"/>
    </source>
</evidence>
<dbReference type="PANTHER" id="PTHR11118:SF1">
    <property type="entry name" value="RNA-SPLICING LIGASE RTCB HOMOLOG"/>
    <property type="match status" value="1"/>
</dbReference>
<evidence type="ECO:0000256" key="2">
    <source>
        <dbReference type="ARBA" id="ARBA00022598"/>
    </source>
</evidence>
<feature type="binding site" evidence="16">
    <location>
        <begin position="736"/>
        <end position="740"/>
    </location>
    <ligand>
        <name>GMP</name>
        <dbReference type="ChEBI" id="CHEBI:58115"/>
    </ligand>
</feature>
<dbReference type="InterPro" id="IPR036025">
    <property type="entry name" value="RtcB-like_sf"/>
</dbReference>
<sequence>MRKISFSMLKGYYKRKNTKMDAILKVEPIELERNGMSEKKKPQIQLEKVDDNRWRVPKTGKMNVDGMIYTNETLLPHLQRDATIQQVVNVAQLPGILDHSLAMPDAHQGYGFPIGGVAAFDMAQGVISPGGVGYDINCLIGDSAILHEHGYTRPIVEFAPCWQQEQIRNYDTDRERATTTKIVRFLEIEPKHDVYRVVTSSGKAINATADHPFYTKRGMVPLHELTPEDTIAVSHFQGIPYEEPSNDVILNEEDVKTALSALNKDSEGHAVTQILNHLKQRNLLSLRYNSPQLPYLLKCMGFLTGGGTIFFERGNGKGHVCFYGLPDDLESIRRDIEALGFTPSKRYKRERHSEITPPSDTYEFERTEHHFKVNSSSFAILLAALGVPAGKKTRQDFRVPSWIFQTPLWQKRLYLASFFGVELSTPAVLTEHDGTFCAPMLSQKKHEDYVESGKQFLQDISTLLNEFGVTTQKISLRQGHKGKQNTRSHCLHLILSGTNEHLIRLWGTIGFEYNQKRSYLANAAIGYLIHKEHSLGERLQAIEEIQSLRAASGGGAKTIYETRKTGVCPPENVPSFDEYRQEATLGLGESGFVWDTIREKTHLNYIGKVYDFTVAHHDHNFIANSFLVSNCGVRLMRSNLQRQDIQEHLRDLVAALFRNIPCGVGSQRSDLRLSNKNEQQVLVKGAQWAVSQGYGTQADLGHIEDYGCLAGANPDVISKRALKRGRPQLGTLGSGNHFVEIGYVEEIYNSQVASVLGLERDSITITVHTGSRGFGYQVCDDFLQEMLEASRKYGIDLPDRQLCCAPISSEEGQRYFSAMACAANYAFTNRQIITHWVRETFERTLGMTPRDLQMNLIYDVAHNIAKFEIYRIGGKERKVCVHRKGATRAFPAGHAGVPSAYQAIGQPVLIPGDMGRCSYVLIGTNQALDDTFGSTCHGAGRMLSRSAAKKQAKGRAIWREMEDRGVVVRSEGRSTLAEEMPEAYKDVSEVVDVVHQAGISRKIAKLRPLGVIKG</sequence>
<evidence type="ECO:0000256" key="1">
    <source>
        <dbReference type="ARBA" id="ARBA00008071"/>
    </source>
</evidence>
<evidence type="ECO:0000256" key="9">
    <source>
        <dbReference type="ARBA" id="ARBA00022886"/>
    </source>
</evidence>
<keyword evidence="6" id="KW-0255">Endonuclease</keyword>
<dbReference type="Gene3D" id="3.10.28.10">
    <property type="entry name" value="Homing endonucleases"/>
    <property type="match status" value="1"/>
</dbReference>
<dbReference type="GO" id="GO:0006314">
    <property type="term" value="P:intron homing"/>
    <property type="evidence" value="ECO:0007669"/>
    <property type="project" value="UniProtKB-KW"/>
</dbReference>
<feature type="binding site" evidence="16">
    <location>
        <position position="1013"/>
    </location>
    <ligand>
        <name>GMP</name>
        <dbReference type="ChEBI" id="CHEBI:58115"/>
    </ligand>
</feature>
<evidence type="ECO:0000256" key="8">
    <source>
        <dbReference type="ARBA" id="ARBA00022813"/>
    </source>
</evidence>
<keyword evidence="3" id="KW-0540">Nuclease</keyword>
<evidence type="ECO:0000313" key="20">
    <source>
        <dbReference type="EMBL" id="PIE34178.1"/>
    </source>
</evidence>
<dbReference type="EMBL" id="PDSK01000091">
    <property type="protein sequence ID" value="PIE34178.1"/>
    <property type="molecule type" value="Genomic_DNA"/>
</dbReference>
<dbReference type="Gene3D" id="3.90.1860.10">
    <property type="entry name" value="tRNA-splicing ligase RtcB"/>
    <property type="match status" value="2"/>
</dbReference>
<evidence type="ECO:0000256" key="7">
    <source>
        <dbReference type="ARBA" id="ARBA00022800"/>
    </source>
</evidence>
<evidence type="ECO:0000256" key="16">
    <source>
        <dbReference type="PIRSR" id="PIRSR601233-2"/>
    </source>
</evidence>
<dbReference type="NCBIfam" id="NF038162">
    <property type="entry name" value="RctB_rel_intein"/>
    <property type="match status" value="1"/>
</dbReference>
<evidence type="ECO:0000256" key="15">
    <source>
        <dbReference type="PIRSR" id="PIRSR601233-1"/>
    </source>
</evidence>
<dbReference type="GO" id="GO:0005525">
    <property type="term" value="F:GTP binding"/>
    <property type="evidence" value="ECO:0007669"/>
    <property type="project" value="UniProtKB-KW"/>
</dbReference>
<organism evidence="20 21">
    <name type="scientific">candidate division KSB3 bacterium</name>
    <dbReference type="NCBI Taxonomy" id="2044937"/>
    <lineage>
        <taxon>Bacteria</taxon>
        <taxon>candidate division KSB3</taxon>
    </lineage>
</organism>
<keyword evidence="6" id="KW-0378">Hydrolase</keyword>
<evidence type="ECO:0000256" key="13">
    <source>
        <dbReference type="ARBA" id="ARBA00047746"/>
    </source>
</evidence>
<dbReference type="GO" id="GO:0004519">
    <property type="term" value="F:endonuclease activity"/>
    <property type="evidence" value="ECO:0007669"/>
    <property type="project" value="UniProtKB-KW"/>
</dbReference>
<feature type="active site" description="GMP-histidine intermediate" evidence="15">
    <location>
        <position position="937"/>
    </location>
</feature>
<proteinExistence type="inferred from homology"/>
<dbReference type="PROSITE" id="PS50817">
    <property type="entry name" value="INTEIN_N_TER"/>
    <property type="match status" value="1"/>
</dbReference>
<feature type="binding site" evidence="17">
    <location>
        <position position="737"/>
    </location>
    <ligand>
        <name>Mn(2+)</name>
        <dbReference type="ChEBI" id="CHEBI:29035"/>
        <label>1</label>
    </ligand>
</feature>
<evidence type="ECO:0000256" key="3">
    <source>
        <dbReference type="ARBA" id="ARBA00022722"/>
    </source>
</evidence>
<dbReference type="SUPFAM" id="SSF51294">
    <property type="entry name" value="Hedgehog/intein (Hint) domain"/>
    <property type="match status" value="1"/>
</dbReference>
<dbReference type="Proteomes" id="UP000230821">
    <property type="component" value="Unassembled WGS sequence"/>
</dbReference>
<dbReference type="InterPro" id="IPR027434">
    <property type="entry name" value="Homing_endonucl"/>
</dbReference>
<evidence type="ECO:0000256" key="6">
    <source>
        <dbReference type="ARBA" id="ARBA00022759"/>
    </source>
</evidence>